<protein>
    <recommendedName>
        <fullName evidence="4">DUF4280 domain-containing protein</fullName>
    </recommendedName>
</protein>
<evidence type="ECO:0008006" key="4">
    <source>
        <dbReference type="Google" id="ProtNLM"/>
    </source>
</evidence>
<accession>A0A7J5DMU1</accession>
<sequence>MSGNVLHANATVTCPHGAPATVLPTQSGVMVGGQSASTTADLYTVTGCPFTVGNKPQPCTTIRWQGPSTRIRVRGVPVLLESSTGTGHSAEQAPQGNSTVSVVQQRVVGR</sequence>
<evidence type="ECO:0000313" key="2">
    <source>
        <dbReference type="EMBL" id="KAB1990053.1"/>
    </source>
</evidence>
<dbReference type="Proteomes" id="UP000442990">
    <property type="component" value="Unassembled WGS sequence"/>
</dbReference>
<dbReference type="EMBL" id="WBKG01000002">
    <property type="protein sequence ID" value="KAB1990053.1"/>
    <property type="molecule type" value="Genomic_DNA"/>
</dbReference>
<organism evidence="2 3">
    <name type="scientific">Streptomyces triticiradicis</name>
    <dbReference type="NCBI Taxonomy" id="2651189"/>
    <lineage>
        <taxon>Bacteria</taxon>
        <taxon>Bacillati</taxon>
        <taxon>Actinomycetota</taxon>
        <taxon>Actinomycetes</taxon>
        <taxon>Kitasatosporales</taxon>
        <taxon>Streptomycetaceae</taxon>
        <taxon>Streptomyces</taxon>
    </lineage>
</organism>
<feature type="compositionally biased region" description="Polar residues" evidence="1">
    <location>
        <begin position="82"/>
        <end position="104"/>
    </location>
</feature>
<proteinExistence type="predicted"/>
<evidence type="ECO:0000313" key="3">
    <source>
        <dbReference type="Proteomes" id="UP000442990"/>
    </source>
</evidence>
<gene>
    <name evidence="2" type="ORF">F8144_02970</name>
</gene>
<dbReference type="RefSeq" id="WP_151467581.1">
    <property type="nucleotide sequence ID" value="NZ_WBKG01000002.1"/>
</dbReference>
<dbReference type="AlphaFoldDB" id="A0A7J5DMU1"/>
<comment type="caution">
    <text evidence="2">The sequence shown here is derived from an EMBL/GenBank/DDBJ whole genome shotgun (WGS) entry which is preliminary data.</text>
</comment>
<name>A0A7J5DMU1_9ACTN</name>
<evidence type="ECO:0000256" key="1">
    <source>
        <dbReference type="SAM" id="MobiDB-lite"/>
    </source>
</evidence>
<keyword evidence="3" id="KW-1185">Reference proteome</keyword>
<feature type="region of interest" description="Disordered" evidence="1">
    <location>
        <begin position="82"/>
        <end position="110"/>
    </location>
</feature>
<reference evidence="2 3" key="1">
    <citation type="submission" date="2019-09" db="EMBL/GenBank/DDBJ databases">
        <title>Isolation and identification of active actinomycetes.</title>
        <authorList>
            <person name="Yu Z."/>
            <person name="Han C."/>
            <person name="Yu B."/>
        </authorList>
    </citation>
    <scope>NUCLEOTIDE SEQUENCE [LARGE SCALE GENOMIC DNA]</scope>
    <source>
        <strain evidence="2 3">NEAU-H2</strain>
    </source>
</reference>